<proteinExistence type="predicted"/>
<feature type="signal peptide" evidence="1">
    <location>
        <begin position="1"/>
        <end position="24"/>
    </location>
</feature>
<gene>
    <name evidence="2" type="primary">RTCA</name>
    <name evidence="2" type="ORF">SNEC2469_LOCUS24826</name>
</gene>
<dbReference type="EMBL" id="CAJNJA010048330">
    <property type="protein sequence ID" value="CAE7830389.1"/>
    <property type="molecule type" value="Genomic_DNA"/>
</dbReference>
<evidence type="ECO:0000313" key="3">
    <source>
        <dbReference type="Proteomes" id="UP000601435"/>
    </source>
</evidence>
<dbReference type="Gene3D" id="2.60.120.920">
    <property type="match status" value="1"/>
</dbReference>
<sequence length="97" mass="10383">MSLFSVRILSGLVRVGWVADEASADAVGTDETSFGFGGTGKKSHANVFDSFGDSGLSRNSFSYVFATSLFVVLVHRHWLGGQLSEPEAPRTLLEVAM</sequence>
<evidence type="ECO:0000313" key="2">
    <source>
        <dbReference type="EMBL" id="CAE7830389.1"/>
    </source>
</evidence>
<evidence type="ECO:0000256" key="1">
    <source>
        <dbReference type="SAM" id="SignalP"/>
    </source>
</evidence>
<dbReference type="OrthoDB" id="1735at2759"/>
<protein>
    <submittedName>
        <fullName evidence="2">RTCA protein</fullName>
    </submittedName>
</protein>
<reference evidence="2" key="1">
    <citation type="submission" date="2021-02" db="EMBL/GenBank/DDBJ databases">
        <authorList>
            <person name="Dougan E. K."/>
            <person name="Rhodes N."/>
            <person name="Thang M."/>
            <person name="Chan C."/>
        </authorList>
    </citation>
    <scope>NUCLEOTIDE SEQUENCE</scope>
</reference>
<dbReference type="InterPro" id="IPR043136">
    <property type="entry name" value="B30.2/SPRY_sf"/>
</dbReference>
<organism evidence="2 3">
    <name type="scientific">Symbiodinium necroappetens</name>
    <dbReference type="NCBI Taxonomy" id="1628268"/>
    <lineage>
        <taxon>Eukaryota</taxon>
        <taxon>Sar</taxon>
        <taxon>Alveolata</taxon>
        <taxon>Dinophyceae</taxon>
        <taxon>Suessiales</taxon>
        <taxon>Symbiodiniaceae</taxon>
        <taxon>Symbiodinium</taxon>
    </lineage>
</organism>
<name>A0A812ZKL7_9DINO</name>
<comment type="caution">
    <text evidence="2">The sequence shown here is derived from an EMBL/GenBank/DDBJ whole genome shotgun (WGS) entry which is preliminary data.</text>
</comment>
<keyword evidence="3" id="KW-1185">Reference proteome</keyword>
<dbReference type="AlphaFoldDB" id="A0A812ZKL7"/>
<feature type="chain" id="PRO_5033027737" evidence="1">
    <location>
        <begin position="25"/>
        <end position="97"/>
    </location>
</feature>
<accession>A0A812ZKL7</accession>
<keyword evidence="1" id="KW-0732">Signal</keyword>
<dbReference type="Proteomes" id="UP000601435">
    <property type="component" value="Unassembled WGS sequence"/>
</dbReference>